<dbReference type="InterPro" id="IPR000210">
    <property type="entry name" value="BTB/POZ_dom"/>
</dbReference>
<evidence type="ECO:0000313" key="2">
    <source>
        <dbReference type="EMBL" id="PVD34512.1"/>
    </source>
</evidence>
<proteinExistence type="predicted"/>
<dbReference type="SUPFAM" id="SSF54695">
    <property type="entry name" value="POZ domain"/>
    <property type="match status" value="1"/>
</dbReference>
<evidence type="ECO:0000313" key="3">
    <source>
        <dbReference type="Proteomes" id="UP000245119"/>
    </source>
</evidence>
<dbReference type="Proteomes" id="UP000245119">
    <property type="component" value="Linkage Group LG3"/>
</dbReference>
<dbReference type="STRING" id="400727.A0A2T7PM90"/>
<dbReference type="PROSITE" id="PS50097">
    <property type="entry name" value="BTB"/>
    <property type="match status" value="1"/>
</dbReference>
<sequence length="244" mass="27070">METAASVDDEDGTVANYDNCHDNTVRILVGNVGHVFVVSRRKLCHVSPVFQAMLSGGWRESSGEICITDTDPLVFGGFVNFINARAVSLTDDTVWEMLKLADKYQVEHLVFFCFRYLLTRHECCDQYPHLVSVMETAHRTHREEYRKCCLTCVKERAMDVLRDRHCLSELCQECMLTLVKAGNLEVSDESVVHEAVHSMGQAGVPAEGHQESSLGGHEGGGWGAGGLCALPGHPSANPRRHLDR</sequence>
<reference evidence="2 3" key="1">
    <citation type="submission" date="2018-04" db="EMBL/GenBank/DDBJ databases">
        <title>The genome of golden apple snail Pomacea canaliculata provides insight into stress tolerance and invasive adaptation.</title>
        <authorList>
            <person name="Liu C."/>
            <person name="Liu B."/>
            <person name="Ren Y."/>
            <person name="Zhang Y."/>
            <person name="Wang H."/>
            <person name="Li S."/>
            <person name="Jiang F."/>
            <person name="Yin L."/>
            <person name="Zhang G."/>
            <person name="Qian W."/>
            <person name="Fan W."/>
        </authorList>
    </citation>
    <scope>NUCLEOTIDE SEQUENCE [LARGE SCALE GENOMIC DNA]</scope>
    <source>
        <strain evidence="2">SZHN2017</strain>
        <tissue evidence="2">Muscle</tissue>
    </source>
</reference>
<comment type="caution">
    <text evidence="2">The sequence shown here is derived from an EMBL/GenBank/DDBJ whole genome shotgun (WGS) entry which is preliminary data.</text>
</comment>
<dbReference type="PANTHER" id="PTHR24410">
    <property type="entry name" value="HL07962P-RELATED"/>
    <property type="match status" value="1"/>
</dbReference>
<dbReference type="PANTHER" id="PTHR24410:SF23">
    <property type="entry name" value="BTB DOMAIN-CONTAINING PROTEIN-RELATED"/>
    <property type="match status" value="1"/>
</dbReference>
<gene>
    <name evidence="2" type="ORF">C0Q70_05787</name>
</gene>
<protein>
    <recommendedName>
        <fullName evidence="1">BTB domain-containing protein</fullName>
    </recommendedName>
</protein>
<dbReference type="AlphaFoldDB" id="A0A2T7PM90"/>
<evidence type="ECO:0000259" key="1">
    <source>
        <dbReference type="PROSITE" id="PS50097"/>
    </source>
</evidence>
<dbReference type="Pfam" id="PF00651">
    <property type="entry name" value="BTB"/>
    <property type="match status" value="1"/>
</dbReference>
<organism evidence="2 3">
    <name type="scientific">Pomacea canaliculata</name>
    <name type="common">Golden apple snail</name>
    <dbReference type="NCBI Taxonomy" id="400727"/>
    <lineage>
        <taxon>Eukaryota</taxon>
        <taxon>Metazoa</taxon>
        <taxon>Spiralia</taxon>
        <taxon>Lophotrochozoa</taxon>
        <taxon>Mollusca</taxon>
        <taxon>Gastropoda</taxon>
        <taxon>Caenogastropoda</taxon>
        <taxon>Architaenioglossa</taxon>
        <taxon>Ampullarioidea</taxon>
        <taxon>Ampullariidae</taxon>
        <taxon>Pomacea</taxon>
    </lineage>
</organism>
<dbReference type="InterPro" id="IPR011333">
    <property type="entry name" value="SKP1/BTB/POZ_sf"/>
</dbReference>
<dbReference type="InterPro" id="IPR051481">
    <property type="entry name" value="BTB-POZ/Galectin-3-binding"/>
</dbReference>
<dbReference type="OrthoDB" id="6083595at2759"/>
<keyword evidence="3" id="KW-1185">Reference proteome</keyword>
<dbReference type="EMBL" id="PZQS01000003">
    <property type="protein sequence ID" value="PVD34512.1"/>
    <property type="molecule type" value="Genomic_DNA"/>
</dbReference>
<dbReference type="SMART" id="SM00225">
    <property type="entry name" value="BTB"/>
    <property type="match status" value="1"/>
</dbReference>
<accession>A0A2T7PM90</accession>
<feature type="domain" description="BTB" evidence="1">
    <location>
        <begin position="23"/>
        <end position="91"/>
    </location>
</feature>
<name>A0A2T7PM90_POMCA</name>
<dbReference type="Gene3D" id="3.30.710.10">
    <property type="entry name" value="Potassium Channel Kv1.1, Chain A"/>
    <property type="match status" value="1"/>
</dbReference>